<name>A0ABP8M7I6_9BACT</name>
<keyword evidence="1 4" id="KW-0349">Heme</keyword>
<feature type="domain" description="Cytochrome c" evidence="6">
    <location>
        <begin position="577"/>
        <end position="671"/>
    </location>
</feature>
<evidence type="ECO:0000259" key="6">
    <source>
        <dbReference type="PROSITE" id="PS51007"/>
    </source>
</evidence>
<dbReference type="InterPro" id="IPR009056">
    <property type="entry name" value="Cyt_c-like_dom"/>
</dbReference>
<keyword evidence="2 4" id="KW-0479">Metal-binding</keyword>
<dbReference type="Gene3D" id="2.60.120.200">
    <property type="match status" value="1"/>
</dbReference>
<comment type="caution">
    <text evidence="7">The sequence shown here is derived from an EMBL/GenBank/DDBJ whole genome shotgun (WGS) entry which is preliminary data.</text>
</comment>
<dbReference type="PANTHER" id="PTHR35889:SF3">
    <property type="entry name" value="F-BOX DOMAIN-CONTAINING PROTEIN"/>
    <property type="match status" value="1"/>
</dbReference>
<dbReference type="PANTHER" id="PTHR35889">
    <property type="entry name" value="CYCLOINULO-OLIGOSACCHARIDE FRUCTANOTRANSFERASE-RELATED"/>
    <property type="match status" value="1"/>
</dbReference>
<organism evidence="7 8">
    <name type="scientific">Novipirellula rosea</name>
    <dbReference type="NCBI Taxonomy" id="1031540"/>
    <lineage>
        <taxon>Bacteria</taxon>
        <taxon>Pseudomonadati</taxon>
        <taxon>Planctomycetota</taxon>
        <taxon>Planctomycetia</taxon>
        <taxon>Pirellulales</taxon>
        <taxon>Pirellulaceae</taxon>
        <taxon>Novipirellula</taxon>
    </lineage>
</organism>
<protein>
    <submittedName>
        <fullName evidence="7">DUF1553 domain-containing protein</fullName>
    </submittedName>
</protein>
<dbReference type="InterPro" id="IPR013320">
    <property type="entry name" value="ConA-like_dom_sf"/>
</dbReference>
<feature type="region of interest" description="Disordered" evidence="5">
    <location>
        <begin position="59"/>
        <end position="78"/>
    </location>
</feature>
<gene>
    <name evidence="7" type="ORF">GCM10023156_04440</name>
</gene>
<dbReference type="Proteomes" id="UP001500840">
    <property type="component" value="Unassembled WGS sequence"/>
</dbReference>
<dbReference type="SUPFAM" id="SSF46626">
    <property type="entry name" value="Cytochrome c"/>
    <property type="match status" value="1"/>
</dbReference>
<dbReference type="PROSITE" id="PS51007">
    <property type="entry name" value="CYTC"/>
    <property type="match status" value="1"/>
</dbReference>
<accession>A0ABP8M7I6</accession>
<dbReference type="InterPro" id="IPR011429">
    <property type="entry name" value="Cyt_c_Planctomycete-type"/>
</dbReference>
<dbReference type="Pfam" id="PF07583">
    <property type="entry name" value="PSCyt2"/>
    <property type="match status" value="1"/>
</dbReference>
<dbReference type="Pfam" id="PF13385">
    <property type="entry name" value="Laminin_G_3"/>
    <property type="match status" value="1"/>
</dbReference>
<dbReference type="EMBL" id="BAABGA010000006">
    <property type="protein sequence ID" value="GAA4445171.1"/>
    <property type="molecule type" value="Genomic_DNA"/>
</dbReference>
<evidence type="ECO:0000256" key="3">
    <source>
        <dbReference type="ARBA" id="ARBA00023004"/>
    </source>
</evidence>
<dbReference type="Pfam" id="PF07587">
    <property type="entry name" value="PSD1"/>
    <property type="match status" value="1"/>
</dbReference>
<evidence type="ECO:0000313" key="8">
    <source>
        <dbReference type="Proteomes" id="UP001500840"/>
    </source>
</evidence>
<evidence type="ECO:0000256" key="2">
    <source>
        <dbReference type="ARBA" id="ARBA00022723"/>
    </source>
</evidence>
<reference evidence="8" key="1">
    <citation type="journal article" date="2019" name="Int. J. Syst. Evol. Microbiol.">
        <title>The Global Catalogue of Microorganisms (GCM) 10K type strain sequencing project: providing services to taxonomists for standard genome sequencing and annotation.</title>
        <authorList>
            <consortium name="The Broad Institute Genomics Platform"/>
            <consortium name="The Broad Institute Genome Sequencing Center for Infectious Disease"/>
            <person name="Wu L."/>
            <person name="Ma J."/>
        </authorList>
    </citation>
    <scope>NUCLEOTIDE SEQUENCE [LARGE SCALE GENOMIC DNA]</scope>
    <source>
        <strain evidence="8">JCM 17759</strain>
    </source>
</reference>
<proteinExistence type="predicted"/>
<dbReference type="InterPro" id="IPR022655">
    <property type="entry name" value="DUF1553"/>
</dbReference>
<dbReference type="InterPro" id="IPR011444">
    <property type="entry name" value="DUF1549"/>
</dbReference>
<sequence length="1253" mass="139524">MSLYREKVSVNDSWSLDPLGVRVKVVTALAVLILLAAGRALAVEPVIQWRFDGESQAGTESRSGIWLGKPGTLADGPRPPKYPGFETNNTAMSFSGHEGAIQIKDHKRGGATNVRFGHGDTLAFETWVKFRSIRAGQIAYVLGKGRHPKHGDDFGDDNQNYSIRFQGSGGGAQVGLLFTSEHPQTKQRAWHRWWSEATVPGAGWHHVALEFTFGKGDSLHAWIDGQPVTGKWDESGATDLPPVQDADDLVIGTGFTRGASSSFQGWLDNLAIYRSPLDPADVAERYRFVPLPPAVTRQLMTSGKVLVQISEDGVPEANGWPEDPQVTEDYHEDVFGLFELPHKYVATGVRGDRANPSHLRASAIVTLPAGNHRILVRGRGMCRLYIDGKKLLETPPRPHDPGGYEPLSVQDKYLDLGPDFRFAPPGNRDAWCEFETSGGEHFVILETLVGGIIGRSTFRPELGETVVAVSLEGSESWSLLSPGDREVRYTDEGWQAYEAERRERLTKMNAAARAERRAANHDYWNRRRIAAAEWLAGTDQVTVPELAPGYPAHNAIDHFIAARIVDVKRDSTQSATGDVDYFKQIRPLLESRCYDCHQGGKAQGDLRLDDHASVLAGGDYDGPAIVPGDIDASALLDRITSEDEDVVMPPKGDRLTDEEVALLRRWIKEGAVWPQFDVDDFQPTPLADDLRFLRRVTLDTVGVPPTESEITAFLNDEPETRRADVIDRLLDDPRWADHWMGYWLDVLAENPNILNPTLNNTGPFRWWLYESLLDNKPADLFVTELIRMEGSERYGGPAGFATATQNDLPMAAKGIIVSSAFLGVEMKCARCHDAPSHVSLQEDLLQLAALLKQQPIKLPESSSVPMDRLSHTGRKPLIEVTLKPGTVVQPAWPFARYCDESVADALAEDPQNSRDRLAVLVTAPQNERFAQVMVNRVWQRLMGRGLVASVSDWEKDGPSHPELLRWLGHQFVASGYDMQAVSRLILNSHAYQRATDPTLRETSPLFISPAPRRLTAEQIVDSVFHATGTPFDLEEVSLDIDSVRAVATTITLGKARRCWMLASSSNERDRPSLSLPRITAVTSVLKTFGWRGARQDPQSIRDTESNILQPAILANGVMSIWLTRLSDRHGITQLALEDQSVEQLVDRVFLRLLTRKPSSEEKERYVRFLSDGYDTRVIPESQRVRPTPGKREPVRYVSWSNHVDGPANTLAVQKEADARRGDPATNALNNDWRLRMEDMLWAVLNSPEWVYTP</sequence>
<dbReference type="InterPro" id="IPR036909">
    <property type="entry name" value="Cyt_c-like_dom_sf"/>
</dbReference>
<dbReference type="RefSeq" id="WP_345318967.1">
    <property type="nucleotide sequence ID" value="NZ_BAABGA010000006.1"/>
</dbReference>
<evidence type="ECO:0000313" key="7">
    <source>
        <dbReference type="EMBL" id="GAA4445171.1"/>
    </source>
</evidence>
<keyword evidence="8" id="KW-1185">Reference proteome</keyword>
<evidence type="ECO:0000256" key="1">
    <source>
        <dbReference type="ARBA" id="ARBA00022617"/>
    </source>
</evidence>
<evidence type="ECO:0000256" key="4">
    <source>
        <dbReference type="PROSITE-ProRule" id="PRU00433"/>
    </source>
</evidence>
<keyword evidence="3 4" id="KW-0408">Iron</keyword>
<dbReference type="Pfam" id="PF07635">
    <property type="entry name" value="PSCyt1"/>
    <property type="match status" value="1"/>
</dbReference>
<evidence type="ECO:0000256" key="5">
    <source>
        <dbReference type="SAM" id="MobiDB-lite"/>
    </source>
</evidence>
<dbReference type="SUPFAM" id="SSF49899">
    <property type="entry name" value="Concanavalin A-like lectins/glucanases"/>
    <property type="match status" value="1"/>
</dbReference>